<evidence type="ECO:0000259" key="8">
    <source>
        <dbReference type="Pfam" id="PF02687"/>
    </source>
</evidence>
<keyword evidence="2" id="KW-1003">Cell membrane</keyword>
<dbReference type="Proteomes" id="UP000241074">
    <property type="component" value="Chromosome"/>
</dbReference>
<comment type="similarity">
    <text evidence="6">Belongs to the ABC-4 integral membrane protein family.</text>
</comment>
<feature type="transmembrane region" description="Helical" evidence="7">
    <location>
        <begin position="793"/>
        <end position="812"/>
    </location>
</feature>
<name>A0A2P1PUM5_9GAMM</name>
<feature type="transmembrane region" description="Helical" evidence="7">
    <location>
        <begin position="758"/>
        <end position="781"/>
    </location>
</feature>
<dbReference type="OrthoDB" id="6008773at2"/>
<evidence type="ECO:0008006" key="12">
    <source>
        <dbReference type="Google" id="ProtNLM"/>
    </source>
</evidence>
<evidence type="ECO:0000256" key="6">
    <source>
        <dbReference type="ARBA" id="ARBA00038076"/>
    </source>
</evidence>
<dbReference type="PANTHER" id="PTHR30572">
    <property type="entry name" value="MEMBRANE COMPONENT OF TRANSPORTER-RELATED"/>
    <property type="match status" value="1"/>
</dbReference>
<dbReference type="InterPro" id="IPR025857">
    <property type="entry name" value="MacB_PCD"/>
</dbReference>
<evidence type="ECO:0000256" key="4">
    <source>
        <dbReference type="ARBA" id="ARBA00022989"/>
    </source>
</evidence>
<evidence type="ECO:0000256" key="5">
    <source>
        <dbReference type="ARBA" id="ARBA00023136"/>
    </source>
</evidence>
<feature type="domain" description="ABC3 transporter permease C-terminal" evidence="8">
    <location>
        <begin position="709"/>
        <end position="822"/>
    </location>
</feature>
<feature type="domain" description="MacB-like periplasmic core" evidence="9">
    <location>
        <begin position="39"/>
        <end position="256"/>
    </location>
</feature>
<comment type="subcellular location">
    <subcellularLocation>
        <location evidence="1">Cell membrane</location>
        <topology evidence="1">Multi-pass membrane protein</topology>
    </subcellularLocation>
</comment>
<keyword evidence="4 7" id="KW-1133">Transmembrane helix</keyword>
<dbReference type="EMBL" id="CP027860">
    <property type="protein sequence ID" value="AVP98522.1"/>
    <property type="molecule type" value="Genomic_DNA"/>
</dbReference>
<accession>A0A2P1PUM5</accession>
<keyword evidence="5 7" id="KW-0472">Membrane</keyword>
<dbReference type="InterPro" id="IPR050250">
    <property type="entry name" value="Macrolide_Exporter_MacB"/>
</dbReference>
<dbReference type="Pfam" id="PF12704">
    <property type="entry name" value="MacB_PCD"/>
    <property type="match status" value="2"/>
</dbReference>
<evidence type="ECO:0000259" key="9">
    <source>
        <dbReference type="Pfam" id="PF12704"/>
    </source>
</evidence>
<dbReference type="GO" id="GO:0022857">
    <property type="term" value="F:transmembrane transporter activity"/>
    <property type="evidence" value="ECO:0007669"/>
    <property type="project" value="TreeGrafter"/>
</dbReference>
<dbReference type="InterPro" id="IPR003838">
    <property type="entry name" value="ABC3_permease_C"/>
</dbReference>
<gene>
    <name evidence="10" type="ORF">C7S18_15600</name>
</gene>
<evidence type="ECO:0000256" key="3">
    <source>
        <dbReference type="ARBA" id="ARBA00022692"/>
    </source>
</evidence>
<feature type="transmembrane region" description="Helical" evidence="7">
    <location>
        <begin position="702"/>
        <end position="726"/>
    </location>
</feature>
<evidence type="ECO:0000313" key="10">
    <source>
        <dbReference type="EMBL" id="AVP98522.1"/>
    </source>
</evidence>
<organism evidence="10 11">
    <name type="scientific">Ahniella affigens</name>
    <dbReference type="NCBI Taxonomy" id="2021234"/>
    <lineage>
        <taxon>Bacteria</taxon>
        <taxon>Pseudomonadati</taxon>
        <taxon>Pseudomonadota</taxon>
        <taxon>Gammaproteobacteria</taxon>
        <taxon>Lysobacterales</taxon>
        <taxon>Rhodanobacteraceae</taxon>
        <taxon>Ahniella</taxon>
    </lineage>
</organism>
<protein>
    <recommendedName>
        <fullName evidence="12">ABC transporter permease</fullName>
    </recommendedName>
</protein>
<feature type="transmembrane region" description="Helical" evidence="7">
    <location>
        <begin position="444"/>
        <end position="468"/>
    </location>
</feature>
<evidence type="ECO:0000256" key="7">
    <source>
        <dbReference type="SAM" id="Phobius"/>
    </source>
</evidence>
<feature type="domain" description="MacB-like periplasmic core" evidence="9">
    <location>
        <begin position="535"/>
        <end position="672"/>
    </location>
</feature>
<dbReference type="Pfam" id="PF02687">
    <property type="entry name" value="FtsX"/>
    <property type="match status" value="2"/>
</dbReference>
<dbReference type="PANTHER" id="PTHR30572:SF4">
    <property type="entry name" value="ABC TRANSPORTER PERMEASE YTRF"/>
    <property type="match status" value="1"/>
</dbReference>
<proteinExistence type="inferred from homology"/>
<evidence type="ECO:0000256" key="2">
    <source>
        <dbReference type="ARBA" id="ARBA00022475"/>
    </source>
</evidence>
<dbReference type="GO" id="GO:0005886">
    <property type="term" value="C:plasma membrane"/>
    <property type="evidence" value="ECO:0007669"/>
    <property type="project" value="UniProtKB-SubCell"/>
</dbReference>
<dbReference type="KEGG" id="xba:C7S18_15600"/>
<reference evidence="10 11" key="1">
    <citation type="submission" date="2018-03" db="EMBL/GenBank/DDBJ databases">
        <title>Ahniella affigens gen. nov., sp. nov., a gammaproteobacterium isolated from sandy soil near a stream.</title>
        <authorList>
            <person name="Ko Y."/>
            <person name="Kim J.-H."/>
        </authorList>
    </citation>
    <scope>NUCLEOTIDE SEQUENCE [LARGE SCALE GENOMIC DNA]</scope>
    <source>
        <strain evidence="10 11">D13</strain>
    </source>
</reference>
<keyword evidence="3 7" id="KW-0812">Transmembrane</keyword>
<keyword evidence="11" id="KW-1185">Reference proteome</keyword>
<feature type="transmembrane region" description="Helical" evidence="7">
    <location>
        <begin position="353"/>
        <end position="379"/>
    </location>
</feature>
<feature type="domain" description="ABC3 transporter permease C-terminal" evidence="8">
    <location>
        <begin position="308"/>
        <end position="417"/>
    </location>
</feature>
<evidence type="ECO:0000256" key="1">
    <source>
        <dbReference type="ARBA" id="ARBA00004651"/>
    </source>
</evidence>
<feature type="transmembrane region" description="Helical" evidence="7">
    <location>
        <begin position="40"/>
        <end position="59"/>
    </location>
</feature>
<evidence type="ECO:0000313" key="11">
    <source>
        <dbReference type="Proteomes" id="UP000241074"/>
    </source>
</evidence>
<feature type="transmembrane region" description="Helical" evidence="7">
    <location>
        <begin position="399"/>
        <end position="423"/>
    </location>
</feature>
<sequence length="830" mass="87966">MRRRRRVGVVGAAFQDKESEVMREFQFALRRLLRHPWSSAAMLIGMGLSFAMVITTGALSRALLAVPDALPTADRVQLVTLAPEGSAGDPSRRTVWSYPAYQALQAAMGPTQSVEAVTLKPISLTVATPGGSVRAPVEIVSPGYFQALSVAPERGPGFSTSAAIGTQELVISALEWQRRFAGNPNIIGQSVLVQGVPFIVVGVLPAGFRGLSEQADYWLPMAAAPAVTFPSRLKGAQSFWHSVFIVDDQTSPHAAQWQAPAKAVGAAINLQQAGRPVGVQIATVSWRQWRLDPSLHSALRALKLCSQIMLAIVTLNLGMVGLARLSSRRRELGILAAVGATAWRLMLATTGELLLLLCAGLLLAWTIAGIVLAQLPVWFGNLLGSSVTPASLALDLPQLLNVGLIGLLVAALLIALAGGLGQLARTAELVRGGDNRPVQRWHSWIAGIQFALASALTLAAVLAAGLAWRSVQTPLGFDPENVLSAQISVPAALRPADGTAGAMMRIESAFQQAPGAKAIGAAGCLPVQGGCDFVNVTPAGSGQTTEWPAGLNQIDGAYLDAMGIRVFSGRSFNTADRADSQPVAIVNRSFVDRYLPAANALGQQVSVSVGWPESGSAEIVGVVDDTLGTDLDADPEPMIYLPMAQMAYDDNFVVIKLEPGTDVLTVSTSLEKLLARTEPNLALFDVTTMSQRFANLTERRRIAALLVLTITVLAVLLAAVGVFATFSLNMAQRRKELAVRFALGARVRDLRQLIVRQVLRFASVSALLGLGLGALFANRLAAQLPMLDQQVPTPYLLVLLIMTVTTVLAVWVPTRQALRAEPTEALKAGG</sequence>
<dbReference type="AlphaFoldDB" id="A0A2P1PUM5"/>
<reference evidence="10 11" key="2">
    <citation type="submission" date="2018-03" db="EMBL/GenBank/DDBJ databases">
        <authorList>
            <person name="Keele B.F."/>
        </authorList>
    </citation>
    <scope>NUCLEOTIDE SEQUENCE [LARGE SCALE GENOMIC DNA]</scope>
    <source>
        <strain evidence="10 11">D13</strain>
    </source>
</reference>
<feature type="transmembrane region" description="Helical" evidence="7">
    <location>
        <begin position="308"/>
        <end position="325"/>
    </location>
</feature>